<evidence type="ECO:0000259" key="3">
    <source>
        <dbReference type="PROSITE" id="PS50846"/>
    </source>
</evidence>
<organism evidence="4 5">
    <name type="scientific">Sphagnum troendelagicum</name>
    <dbReference type="NCBI Taxonomy" id="128251"/>
    <lineage>
        <taxon>Eukaryota</taxon>
        <taxon>Viridiplantae</taxon>
        <taxon>Streptophyta</taxon>
        <taxon>Embryophyta</taxon>
        <taxon>Bryophyta</taxon>
        <taxon>Sphagnophytina</taxon>
        <taxon>Sphagnopsida</taxon>
        <taxon>Sphagnales</taxon>
        <taxon>Sphagnaceae</taxon>
        <taxon>Sphagnum</taxon>
    </lineage>
</organism>
<dbReference type="Pfam" id="PF00403">
    <property type="entry name" value="HMA"/>
    <property type="match status" value="1"/>
</dbReference>
<evidence type="ECO:0000256" key="1">
    <source>
        <dbReference type="ARBA" id="ARBA00022723"/>
    </source>
</evidence>
<protein>
    <recommendedName>
        <fullName evidence="3">HMA domain-containing protein</fullName>
    </recommendedName>
</protein>
<dbReference type="InterPro" id="IPR006121">
    <property type="entry name" value="HMA_dom"/>
</dbReference>
<dbReference type="PANTHER" id="PTHR22814:SF336">
    <property type="entry name" value="HEAVY METAL-ASSOCIATED ISOPRENYLATED PLANT PROTEIN 23"/>
    <property type="match status" value="1"/>
</dbReference>
<dbReference type="InterPro" id="IPR036163">
    <property type="entry name" value="HMA_dom_sf"/>
</dbReference>
<feature type="region of interest" description="Disordered" evidence="2">
    <location>
        <begin position="319"/>
        <end position="401"/>
    </location>
</feature>
<keyword evidence="5" id="KW-1185">Reference proteome</keyword>
<dbReference type="EMBL" id="OZ019911">
    <property type="protein sequence ID" value="CAK9212627.1"/>
    <property type="molecule type" value="Genomic_DNA"/>
</dbReference>
<dbReference type="SUPFAM" id="SSF55008">
    <property type="entry name" value="HMA, heavy metal-associated domain"/>
    <property type="match status" value="1"/>
</dbReference>
<evidence type="ECO:0000256" key="2">
    <source>
        <dbReference type="SAM" id="MobiDB-lite"/>
    </source>
</evidence>
<proteinExistence type="predicted"/>
<feature type="domain" description="HMA" evidence="3">
    <location>
        <begin position="134"/>
        <end position="197"/>
    </location>
</feature>
<gene>
    <name evidence="4" type="ORF">CSSPTR1EN2_LOCUS11331</name>
</gene>
<feature type="compositionally biased region" description="Polar residues" evidence="2">
    <location>
        <begin position="391"/>
        <end position="401"/>
    </location>
</feature>
<evidence type="ECO:0000313" key="4">
    <source>
        <dbReference type="EMBL" id="CAK9212627.1"/>
    </source>
</evidence>
<reference evidence="4" key="1">
    <citation type="submission" date="2024-02" db="EMBL/GenBank/DDBJ databases">
        <authorList>
            <consortium name="ELIXIR-Norway"/>
            <consortium name="Elixir Norway"/>
        </authorList>
    </citation>
    <scope>NUCLEOTIDE SEQUENCE</scope>
</reference>
<name>A0ABP0U4X1_9BRYO</name>
<feature type="compositionally biased region" description="Polar residues" evidence="2">
    <location>
        <begin position="249"/>
        <end position="259"/>
    </location>
</feature>
<dbReference type="Proteomes" id="UP001497512">
    <property type="component" value="Chromosome 19"/>
</dbReference>
<feature type="region of interest" description="Disordered" evidence="2">
    <location>
        <begin position="237"/>
        <end position="290"/>
    </location>
</feature>
<dbReference type="CDD" id="cd00371">
    <property type="entry name" value="HMA"/>
    <property type="match status" value="1"/>
</dbReference>
<feature type="compositionally biased region" description="Acidic residues" evidence="2">
    <location>
        <begin position="238"/>
        <end position="247"/>
    </location>
</feature>
<accession>A0ABP0U4X1</accession>
<sequence length="413" mass="47470">MATFIGKLFGMGEPEWMDQDFREEEPGPYYRETISYRNYPQPPSFTCYPDLPPPPSIGRFYEPPMFANYPDAMAYRMFREPPPPLMMPPPSRHPSSASGPPPKVVRFRDPVVQKQQPSRPQEITRRSSQPKKVHPEIELRVPMCCSKCEDKVRNELRKMDGVTMVVCDIAHQKVTVTGKVDPEALLKRARKAKKKAEFYAGTIYSKNFIDFIQSKTAPKQPEVLDVFSLFRHQSSPEMEMDTEDLPYDTESSVTFTHPSPSEREDTYPSHSDSQQSSSYNQSPSSYHERDSYDHYDVREGGAAYGQYAPAYAYGVMDSHPQSVVPSRPSYGQESYETRDYNPEYESQSTSYSRYEPSYERYDAGGPYQDHQRSGYGYSGESEDHPHHARSSNHLFSDSGITNPNYMKRIITDY</sequence>
<evidence type="ECO:0000313" key="5">
    <source>
        <dbReference type="Proteomes" id="UP001497512"/>
    </source>
</evidence>
<feature type="region of interest" description="Disordered" evidence="2">
    <location>
        <begin position="84"/>
        <end position="133"/>
    </location>
</feature>
<keyword evidence="1" id="KW-0479">Metal-binding</keyword>
<dbReference type="PANTHER" id="PTHR22814">
    <property type="entry name" value="COPPER TRANSPORT PROTEIN ATOX1-RELATED"/>
    <property type="match status" value="1"/>
</dbReference>
<dbReference type="PROSITE" id="PS50846">
    <property type="entry name" value="HMA_2"/>
    <property type="match status" value="1"/>
</dbReference>
<feature type="compositionally biased region" description="Polar residues" evidence="2">
    <location>
        <begin position="319"/>
        <end position="334"/>
    </location>
</feature>
<feature type="compositionally biased region" description="Low complexity" evidence="2">
    <location>
        <begin position="268"/>
        <end position="285"/>
    </location>
</feature>
<dbReference type="Gene3D" id="3.30.70.100">
    <property type="match status" value="1"/>
</dbReference>